<dbReference type="AlphaFoldDB" id="A0A0F9FAE3"/>
<gene>
    <name evidence="1" type="ORF">LCGC14_1975890</name>
</gene>
<accession>A0A0F9FAE3</accession>
<organism evidence="1">
    <name type="scientific">marine sediment metagenome</name>
    <dbReference type="NCBI Taxonomy" id="412755"/>
    <lineage>
        <taxon>unclassified sequences</taxon>
        <taxon>metagenomes</taxon>
        <taxon>ecological metagenomes</taxon>
    </lineage>
</organism>
<protein>
    <submittedName>
        <fullName evidence="1">Uncharacterized protein</fullName>
    </submittedName>
</protein>
<proteinExistence type="predicted"/>
<comment type="caution">
    <text evidence="1">The sequence shown here is derived from an EMBL/GenBank/DDBJ whole genome shotgun (WGS) entry which is preliminary data.</text>
</comment>
<evidence type="ECO:0000313" key="1">
    <source>
        <dbReference type="EMBL" id="KKL83319.1"/>
    </source>
</evidence>
<dbReference type="EMBL" id="LAZR01022013">
    <property type="protein sequence ID" value="KKL83319.1"/>
    <property type="molecule type" value="Genomic_DNA"/>
</dbReference>
<sequence>MEKMLIGIVVKEKQRLEAELRATKLQIDMWNVTKMTEYWFYLADCGVKKKDYRKWTITNGVAR</sequence>
<reference evidence="1" key="1">
    <citation type="journal article" date="2015" name="Nature">
        <title>Complex archaea that bridge the gap between prokaryotes and eukaryotes.</title>
        <authorList>
            <person name="Spang A."/>
            <person name="Saw J.H."/>
            <person name="Jorgensen S.L."/>
            <person name="Zaremba-Niedzwiedzka K."/>
            <person name="Martijn J."/>
            <person name="Lind A.E."/>
            <person name="van Eijk R."/>
            <person name="Schleper C."/>
            <person name="Guy L."/>
            <person name="Ettema T.J."/>
        </authorList>
    </citation>
    <scope>NUCLEOTIDE SEQUENCE</scope>
</reference>
<name>A0A0F9FAE3_9ZZZZ</name>